<dbReference type="SUPFAM" id="SSF47413">
    <property type="entry name" value="lambda repressor-like DNA-binding domains"/>
    <property type="match status" value="1"/>
</dbReference>
<protein>
    <submittedName>
        <fullName evidence="6">Response regulator receiver protein</fullName>
    </submittedName>
</protein>
<evidence type="ECO:0000313" key="7">
    <source>
        <dbReference type="Proteomes" id="UP000319783"/>
    </source>
</evidence>
<feature type="domain" description="HTH cro/C1-type" evidence="5">
    <location>
        <begin position="141"/>
        <end position="195"/>
    </location>
</feature>
<dbReference type="SMART" id="SM00448">
    <property type="entry name" value="REC"/>
    <property type="match status" value="1"/>
</dbReference>
<evidence type="ECO:0000256" key="3">
    <source>
        <dbReference type="PROSITE-ProRule" id="PRU00169"/>
    </source>
</evidence>
<dbReference type="Proteomes" id="UP000319783">
    <property type="component" value="Unassembled WGS sequence"/>
</dbReference>
<dbReference type="InterPro" id="IPR001789">
    <property type="entry name" value="Sig_transdc_resp-reg_receiver"/>
</dbReference>
<dbReference type="InterPro" id="IPR010982">
    <property type="entry name" value="Lambda_DNA-bd_dom_sf"/>
</dbReference>
<dbReference type="PANTHER" id="PTHR44591">
    <property type="entry name" value="STRESS RESPONSE REGULATOR PROTEIN 1"/>
    <property type="match status" value="1"/>
</dbReference>
<dbReference type="Pfam" id="PF01381">
    <property type="entry name" value="HTH_3"/>
    <property type="match status" value="1"/>
</dbReference>
<evidence type="ECO:0000259" key="4">
    <source>
        <dbReference type="PROSITE" id="PS50110"/>
    </source>
</evidence>
<dbReference type="SUPFAM" id="SSF52172">
    <property type="entry name" value="CheY-like"/>
    <property type="match status" value="1"/>
</dbReference>
<dbReference type="GO" id="GO:0000160">
    <property type="term" value="P:phosphorelay signal transduction system"/>
    <property type="evidence" value="ECO:0007669"/>
    <property type="project" value="UniProtKB-KW"/>
</dbReference>
<evidence type="ECO:0000256" key="2">
    <source>
        <dbReference type="ARBA" id="ARBA00023012"/>
    </source>
</evidence>
<dbReference type="PANTHER" id="PTHR44591:SF14">
    <property type="entry name" value="PROTEIN PILG"/>
    <property type="match status" value="1"/>
</dbReference>
<dbReference type="SMART" id="SM00530">
    <property type="entry name" value="HTH_XRE"/>
    <property type="match status" value="1"/>
</dbReference>
<feature type="domain" description="Response regulatory" evidence="4">
    <location>
        <begin position="6"/>
        <end position="120"/>
    </location>
</feature>
<dbReference type="AlphaFoldDB" id="A0A533QFU7"/>
<dbReference type="Gene3D" id="3.40.50.2300">
    <property type="match status" value="1"/>
</dbReference>
<sequence length="214" mass="24086">MDRGIKILVVDDDKDYNLYLTKFLSDEGYITKGITKPMDTLSALEQERFHIVILDLKMPQISGTELLKEIKSKHSNICVIILTGYPSFKTAVETMKLDAFDYLKKPFDLNDLRKALNNAQKTYCLIGSSKDKLKSSVGKKLKSIRKSKKITQKQLADRTGLSPSLLSQIENGQIAASLMTLDKLSSSLNIKISYFLDEEADDTVIENNQDSKVL</sequence>
<evidence type="ECO:0000313" key="6">
    <source>
        <dbReference type="EMBL" id="TLD41521.1"/>
    </source>
</evidence>
<dbReference type="PROSITE" id="PS50943">
    <property type="entry name" value="HTH_CROC1"/>
    <property type="match status" value="1"/>
</dbReference>
<feature type="modified residue" description="4-aspartylphosphate" evidence="3">
    <location>
        <position position="55"/>
    </location>
</feature>
<proteinExistence type="predicted"/>
<dbReference type="InterPro" id="IPR011006">
    <property type="entry name" value="CheY-like_superfamily"/>
</dbReference>
<dbReference type="GO" id="GO:0003677">
    <property type="term" value="F:DNA binding"/>
    <property type="evidence" value="ECO:0007669"/>
    <property type="project" value="InterPro"/>
</dbReference>
<dbReference type="InterPro" id="IPR001387">
    <property type="entry name" value="Cro/C1-type_HTH"/>
</dbReference>
<name>A0A533QFU7_9BACT</name>
<evidence type="ECO:0000259" key="5">
    <source>
        <dbReference type="PROSITE" id="PS50943"/>
    </source>
</evidence>
<organism evidence="6 7">
    <name type="scientific">Candidatus Jettenia ecosi</name>
    <dbReference type="NCBI Taxonomy" id="2494326"/>
    <lineage>
        <taxon>Bacteria</taxon>
        <taxon>Pseudomonadati</taxon>
        <taxon>Planctomycetota</taxon>
        <taxon>Candidatus Brocadiia</taxon>
        <taxon>Candidatus Brocadiales</taxon>
        <taxon>Candidatus Brocadiaceae</taxon>
        <taxon>Candidatus Jettenia</taxon>
    </lineage>
</organism>
<dbReference type="InterPro" id="IPR050595">
    <property type="entry name" value="Bact_response_regulator"/>
</dbReference>
<keyword evidence="2" id="KW-0902">Two-component regulatory system</keyword>
<dbReference type="Pfam" id="PF00072">
    <property type="entry name" value="Response_reg"/>
    <property type="match status" value="1"/>
</dbReference>
<comment type="caution">
    <text evidence="6">The sequence shown here is derived from an EMBL/GenBank/DDBJ whole genome shotgun (WGS) entry which is preliminary data.</text>
</comment>
<keyword evidence="1 3" id="KW-0597">Phosphoprotein</keyword>
<dbReference type="EMBL" id="SULG01000045">
    <property type="protein sequence ID" value="TLD41521.1"/>
    <property type="molecule type" value="Genomic_DNA"/>
</dbReference>
<dbReference type="PROSITE" id="PS50110">
    <property type="entry name" value="RESPONSE_REGULATORY"/>
    <property type="match status" value="1"/>
</dbReference>
<evidence type="ECO:0000256" key="1">
    <source>
        <dbReference type="ARBA" id="ARBA00022553"/>
    </source>
</evidence>
<dbReference type="CDD" id="cd00093">
    <property type="entry name" value="HTH_XRE"/>
    <property type="match status" value="1"/>
</dbReference>
<dbReference type="Gene3D" id="1.10.260.40">
    <property type="entry name" value="lambda repressor-like DNA-binding domains"/>
    <property type="match status" value="1"/>
</dbReference>
<gene>
    <name evidence="6" type="ORF">JETT_2219</name>
</gene>
<accession>A0A533QFU7</accession>
<reference evidence="6 7" key="1">
    <citation type="submission" date="2019-04" db="EMBL/GenBank/DDBJ databases">
        <title>Genome of a novel bacterium Candidatus Jettenia ecosi reconstructed from metagenome of an anammox bioreactor.</title>
        <authorList>
            <person name="Mardanov A.V."/>
            <person name="Beletsky A.V."/>
            <person name="Ravin N.V."/>
            <person name="Botchkova E.A."/>
            <person name="Litti Y.V."/>
            <person name="Nozhevnikova A.N."/>
        </authorList>
    </citation>
    <scope>NUCLEOTIDE SEQUENCE [LARGE SCALE GENOMIC DNA]</scope>
    <source>
        <strain evidence="6">J2</strain>
    </source>
</reference>